<dbReference type="InterPro" id="IPR027473">
    <property type="entry name" value="L-asparaginase_C"/>
</dbReference>
<dbReference type="PIRSF" id="PIRSF001220">
    <property type="entry name" value="L-ASNase_gatD"/>
    <property type="match status" value="1"/>
</dbReference>
<evidence type="ECO:0000256" key="2">
    <source>
        <dbReference type="ARBA" id="ARBA00022801"/>
    </source>
</evidence>
<dbReference type="InterPro" id="IPR027474">
    <property type="entry name" value="L-asparaginase_N"/>
</dbReference>
<sequence length="329" mass="36569">MKKIALITLGGTISAKGLHRGDLKDYQSGLLGGNDFLNELPELSEMANIEVVQIDNVSSTQINENHWIKLKKIVEYYLNEQNFDGVVITHGTNTIEETAYFLHLTVDSNKPVVLVGAQRPFTALSTDAHLNLIQAVRVAIDPNSSNKGVLVAINNEINCARDVTKTNTYRLETFRSGETGYLGFIDPDETVRYYRTPIRRHTINSEFSKTPITSLAKIEIVYSYAGASGELINFITQSKKYDGIVIAGTGAGRFSQKEEKSLYEARKNGLHIVRSSRVGNGRVLDIASYRGLKAVSGDNLSPQKARILLLLSLLQSNDVEEIQRIFNEY</sequence>
<dbReference type="PIRSF" id="PIRSF500176">
    <property type="entry name" value="L_ASNase"/>
    <property type="match status" value="1"/>
</dbReference>
<dbReference type="InterPro" id="IPR037152">
    <property type="entry name" value="L-asparaginase_N_sf"/>
</dbReference>
<keyword evidence="2" id="KW-0378">Hydrolase</keyword>
<dbReference type="SMART" id="SM00870">
    <property type="entry name" value="Asparaginase"/>
    <property type="match status" value="1"/>
</dbReference>
<dbReference type="Gene3D" id="3.40.50.1170">
    <property type="entry name" value="L-asparaginase, N-terminal domain"/>
    <property type="match status" value="1"/>
</dbReference>
<evidence type="ECO:0000313" key="6">
    <source>
        <dbReference type="EMBL" id="MEC5423139.1"/>
    </source>
</evidence>
<keyword evidence="7" id="KW-1185">Reference proteome</keyword>
<comment type="similarity">
    <text evidence="1 3">Belongs to the asparaginase 1 family.</text>
</comment>
<dbReference type="Proteomes" id="UP001335737">
    <property type="component" value="Unassembled WGS sequence"/>
</dbReference>
<evidence type="ECO:0000256" key="3">
    <source>
        <dbReference type="RuleBase" id="RU004456"/>
    </source>
</evidence>
<dbReference type="InterPro" id="IPR040919">
    <property type="entry name" value="Asparaginase_C"/>
</dbReference>
<accession>A0ABU6KFD7</accession>
<dbReference type="Gene3D" id="3.40.50.40">
    <property type="match status" value="1"/>
</dbReference>
<dbReference type="PROSITE" id="PS51732">
    <property type="entry name" value="ASN_GLN_ASE_3"/>
    <property type="match status" value="1"/>
</dbReference>
<evidence type="ECO:0000259" key="5">
    <source>
        <dbReference type="Pfam" id="PF17763"/>
    </source>
</evidence>
<evidence type="ECO:0000313" key="7">
    <source>
        <dbReference type="Proteomes" id="UP001335737"/>
    </source>
</evidence>
<proteinExistence type="inferred from homology"/>
<dbReference type="InterPro" id="IPR004550">
    <property type="entry name" value="AsnASE_II"/>
</dbReference>
<dbReference type="PANTHER" id="PTHR11707">
    <property type="entry name" value="L-ASPARAGINASE"/>
    <property type="match status" value="1"/>
</dbReference>
<feature type="domain" description="Asparaginase/glutaminase C-terminal" evidence="5">
    <location>
        <begin position="217"/>
        <end position="326"/>
    </location>
</feature>
<protein>
    <submittedName>
        <fullName evidence="6">Asparaginase</fullName>
    </submittedName>
</protein>
<dbReference type="NCBIfam" id="TIGR00520">
    <property type="entry name" value="asnASE_II"/>
    <property type="match status" value="1"/>
</dbReference>
<dbReference type="InterPro" id="IPR006034">
    <property type="entry name" value="Asparaginase/glutaminase-like"/>
</dbReference>
<reference evidence="6 7" key="1">
    <citation type="journal article" date="2024" name="Int. J. Syst. Evol. Microbiol.">
        <title>Virgibacillus tibetensis sp. nov., isolated from salt lake on the Tibetan Plateau of China.</title>
        <authorList>
            <person name="Phurbu D."/>
            <person name="Liu Z.-X."/>
            <person name="Wang R."/>
            <person name="Zheng Y.-Y."/>
            <person name="Liu H.-C."/>
            <person name="Zhou Y.-G."/>
            <person name="Yu Y.-J."/>
            <person name="Li A.-H."/>
        </authorList>
    </citation>
    <scope>NUCLEOTIDE SEQUENCE [LARGE SCALE GENOMIC DNA]</scope>
    <source>
        <strain evidence="6 7">C22-A2</strain>
    </source>
</reference>
<comment type="caution">
    <text evidence="6">The sequence shown here is derived from an EMBL/GenBank/DDBJ whole genome shotgun (WGS) entry which is preliminary data.</text>
</comment>
<dbReference type="EMBL" id="JARZFX010000002">
    <property type="protein sequence ID" value="MEC5423139.1"/>
    <property type="molecule type" value="Genomic_DNA"/>
</dbReference>
<gene>
    <name evidence="6" type="ORF">QGM71_06445</name>
</gene>
<dbReference type="Pfam" id="PF17763">
    <property type="entry name" value="Asparaginase_C"/>
    <property type="match status" value="1"/>
</dbReference>
<dbReference type="InterPro" id="IPR036152">
    <property type="entry name" value="Asp/glu_Ase-like_sf"/>
</dbReference>
<evidence type="ECO:0000256" key="1">
    <source>
        <dbReference type="ARBA" id="ARBA00010518"/>
    </source>
</evidence>
<dbReference type="RefSeq" id="WP_327606701.1">
    <property type="nucleotide sequence ID" value="NZ_JARZFX010000002.1"/>
</dbReference>
<dbReference type="SUPFAM" id="SSF53774">
    <property type="entry name" value="Glutaminase/Asparaginase"/>
    <property type="match status" value="1"/>
</dbReference>
<name>A0ABU6KFD7_9BACI</name>
<dbReference type="PRINTS" id="PR00139">
    <property type="entry name" value="ASNGLNASE"/>
</dbReference>
<dbReference type="Pfam" id="PF00710">
    <property type="entry name" value="Asparaginase"/>
    <property type="match status" value="1"/>
</dbReference>
<feature type="domain" description="L-asparaginase N-terminal" evidence="4">
    <location>
        <begin position="3"/>
        <end position="198"/>
    </location>
</feature>
<organism evidence="6 7">
    <name type="scientific">Virgibacillus tibetensis</name>
    <dbReference type="NCBI Taxonomy" id="3042313"/>
    <lineage>
        <taxon>Bacteria</taxon>
        <taxon>Bacillati</taxon>
        <taxon>Bacillota</taxon>
        <taxon>Bacilli</taxon>
        <taxon>Bacillales</taxon>
        <taxon>Bacillaceae</taxon>
        <taxon>Virgibacillus</taxon>
    </lineage>
</organism>
<dbReference type="PANTHER" id="PTHR11707:SF28">
    <property type="entry name" value="60 KDA LYSOPHOSPHOLIPASE"/>
    <property type="match status" value="1"/>
</dbReference>
<dbReference type="CDD" id="cd08964">
    <property type="entry name" value="L-asparaginase_II"/>
    <property type="match status" value="1"/>
</dbReference>
<evidence type="ECO:0000259" key="4">
    <source>
        <dbReference type="Pfam" id="PF00710"/>
    </source>
</evidence>